<keyword evidence="5 9" id="KW-1133">Transmembrane helix</keyword>
<accession>A0ABQ8DV40</accession>
<keyword evidence="4" id="KW-0653">Protein transport</keyword>
<evidence type="ECO:0000256" key="9">
    <source>
        <dbReference type="SAM" id="Phobius"/>
    </source>
</evidence>
<evidence type="ECO:0000256" key="5">
    <source>
        <dbReference type="ARBA" id="ARBA00022989"/>
    </source>
</evidence>
<dbReference type="PRINTS" id="PR01506">
    <property type="entry name" value="TATBPROTEIN"/>
</dbReference>
<comment type="subcellular location">
    <subcellularLocation>
        <location evidence="1">Membrane</location>
        <topology evidence="1">Single-pass membrane protein</topology>
    </subcellularLocation>
</comment>
<evidence type="ECO:0000256" key="1">
    <source>
        <dbReference type="ARBA" id="ARBA00004167"/>
    </source>
</evidence>
<keyword evidence="6" id="KW-0811">Translocation</keyword>
<dbReference type="Gene3D" id="1.20.5.3310">
    <property type="match status" value="1"/>
</dbReference>
<evidence type="ECO:0000313" key="11">
    <source>
        <dbReference type="Proteomes" id="UP000824890"/>
    </source>
</evidence>
<evidence type="ECO:0000256" key="6">
    <source>
        <dbReference type="ARBA" id="ARBA00023010"/>
    </source>
</evidence>
<dbReference type="PANTHER" id="PTHR33162:SF7">
    <property type="entry name" value="SEC-INDEPENDENT PROTEIN TRANSLOCASE PROTEIN TATB, CHLOROPLASTIC"/>
    <property type="match status" value="1"/>
</dbReference>
<keyword evidence="2" id="KW-0813">Transport</keyword>
<feature type="compositionally biased region" description="Polar residues" evidence="8">
    <location>
        <begin position="279"/>
        <end position="319"/>
    </location>
</feature>
<feature type="region of interest" description="Disordered" evidence="8">
    <location>
        <begin position="227"/>
        <end position="319"/>
    </location>
</feature>
<feature type="region of interest" description="Disordered" evidence="8">
    <location>
        <begin position="168"/>
        <end position="200"/>
    </location>
</feature>
<dbReference type="EMBL" id="JAGKQM010000003">
    <property type="protein sequence ID" value="KAH0932316.1"/>
    <property type="molecule type" value="Genomic_DNA"/>
</dbReference>
<feature type="transmembrane region" description="Helical" evidence="9">
    <location>
        <begin position="89"/>
        <end position="114"/>
    </location>
</feature>
<dbReference type="Pfam" id="PF02416">
    <property type="entry name" value="TatA_B_E"/>
    <property type="match status" value="1"/>
</dbReference>
<feature type="non-terminal residue" evidence="10">
    <location>
        <position position="1"/>
    </location>
</feature>
<name>A0ABQ8DV40_BRANA</name>
<feature type="compositionally biased region" description="Polar residues" evidence="8">
    <location>
        <begin position="227"/>
        <end position="240"/>
    </location>
</feature>
<evidence type="ECO:0000256" key="2">
    <source>
        <dbReference type="ARBA" id="ARBA00022448"/>
    </source>
</evidence>
<proteinExistence type="predicted"/>
<evidence type="ECO:0000313" key="10">
    <source>
        <dbReference type="EMBL" id="KAH0932316.1"/>
    </source>
</evidence>
<gene>
    <name evidence="10" type="ORF">HID58_009433</name>
</gene>
<dbReference type="InterPro" id="IPR003369">
    <property type="entry name" value="TatA/B/E"/>
</dbReference>
<keyword evidence="11" id="KW-1185">Reference proteome</keyword>
<comment type="caution">
    <text evidence="10">The sequence shown here is derived from an EMBL/GenBank/DDBJ whole genome shotgun (WGS) entry which is preliminary data.</text>
</comment>
<evidence type="ECO:0000256" key="3">
    <source>
        <dbReference type="ARBA" id="ARBA00022692"/>
    </source>
</evidence>
<evidence type="ECO:0000256" key="7">
    <source>
        <dbReference type="ARBA" id="ARBA00023136"/>
    </source>
</evidence>
<evidence type="ECO:0008006" key="12">
    <source>
        <dbReference type="Google" id="ProtNLM"/>
    </source>
</evidence>
<keyword evidence="7 9" id="KW-0472">Membrane</keyword>
<sequence length="319" mass="34672">HTRSLIQLRSCCPMAMAFQITASSSPTITQSRLLSFPPLQPSCKASSFKLSSWASSSRFSPYIGLKHMGISISPKSSNPEKKMRCNKGLVIRASLFGVGAPEALVIGVVALLVFGPKGLAEVARTLGKTLRTFQPTIRELQDVSRDFKSTLEREIGLDEISTPDVYNQNIMNTARPPTPSVRNIEDPLTASEPNDAQSPKAYTAEDYLNITEEQLKASSPGKIQIEDQTQTQEPAVQSQPEGPPPSVSNIEDPVTANDAQSPKAYTAEDYLKITEEQLKASSPGKSQTEDQTQTQEPLQPPAVQSQPEETMSASPPMQD</sequence>
<keyword evidence="3 9" id="KW-0812">Transmembrane</keyword>
<feature type="compositionally biased region" description="Basic and acidic residues" evidence="8">
    <location>
        <begin position="269"/>
        <end position="278"/>
    </location>
</feature>
<protein>
    <recommendedName>
        <fullName evidence="12">Sec-independent protein translocase protein TATB, chloroplastic</fullName>
    </recommendedName>
</protein>
<dbReference type="PANTHER" id="PTHR33162">
    <property type="entry name" value="SEC-INDEPENDENT PROTEIN TRANSLOCASE PROTEIN TATA, CHLOROPLASTIC"/>
    <property type="match status" value="1"/>
</dbReference>
<evidence type="ECO:0000256" key="8">
    <source>
        <dbReference type="SAM" id="MobiDB-lite"/>
    </source>
</evidence>
<reference evidence="10 11" key="1">
    <citation type="submission" date="2021-05" db="EMBL/GenBank/DDBJ databases">
        <title>Genome Assembly of Synthetic Allotetraploid Brassica napus Reveals Homoeologous Exchanges between Subgenomes.</title>
        <authorList>
            <person name="Davis J.T."/>
        </authorList>
    </citation>
    <scope>NUCLEOTIDE SEQUENCE [LARGE SCALE GENOMIC DNA]</scope>
    <source>
        <strain evidence="11">cv. Da-Ae</strain>
        <tissue evidence="10">Seedling</tissue>
    </source>
</reference>
<dbReference type="Proteomes" id="UP000824890">
    <property type="component" value="Unassembled WGS sequence"/>
</dbReference>
<evidence type="ECO:0000256" key="4">
    <source>
        <dbReference type="ARBA" id="ARBA00022927"/>
    </source>
</evidence>
<organism evidence="10 11">
    <name type="scientific">Brassica napus</name>
    <name type="common">Rape</name>
    <dbReference type="NCBI Taxonomy" id="3708"/>
    <lineage>
        <taxon>Eukaryota</taxon>
        <taxon>Viridiplantae</taxon>
        <taxon>Streptophyta</taxon>
        <taxon>Embryophyta</taxon>
        <taxon>Tracheophyta</taxon>
        <taxon>Spermatophyta</taxon>
        <taxon>Magnoliopsida</taxon>
        <taxon>eudicotyledons</taxon>
        <taxon>Gunneridae</taxon>
        <taxon>Pentapetalae</taxon>
        <taxon>rosids</taxon>
        <taxon>malvids</taxon>
        <taxon>Brassicales</taxon>
        <taxon>Brassicaceae</taxon>
        <taxon>Brassiceae</taxon>
        <taxon>Brassica</taxon>
    </lineage>
</organism>